<organism evidence="2 3">
    <name type="scientific">Clostridium fallax</name>
    <dbReference type="NCBI Taxonomy" id="1533"/>
    <lineage>
        <taxon>Bacteria</taxon>
        <taxon>Bacillati</taxon>
        <taxon>Bacillota</taxon>
        <taxon>Clostridia</taxon>
        <taxon>Eubacteriales</taxon>
        <taxon>Clostridiaceae</taxon>
        <taxon>Clostridium</taxon>
    </lineage>
</organism>
<keyword evidence="1" id="KW-0472">Membrane</keyword>
<dbReference type="Proteomes" id="UP000184035">
    <property type="component" value="Unassembled WGS sequence"/>
</dbReference>
<evidence type="ECO:0000313" key="3">
    <source>
        <dbReference type="Proteomes" id="UP000184035"/>
    </source>
</evidence>
<dbReference type="STRING" id="1533.SAMN05443638_13716"/>
<feature type="transmembrane region" description="Helical" evidence="1">
    <location>
        <begin position="71"/>
        <end position="92"/>
    </location>
</feature>
<sequence>MSKTKKFVLAGLFIALQVVFTRFFSIETPILRVGFGFLPVALASIALGPISGGVIAMLADILGMILFPKGTYFPGFTLSALLSGIIYGIVLYNKENSILRIAISVLLITFIIDMGLNTLWLSIITGKGIMILLPSRIIKSLIMIPIEIFCINIVWKYLYNFMRIPSTKNI</sequence>
<protein>
    <submittedName>
        <fullName evidence="2">ECF transporter S component, folate family</fullName>
    </submittedName>
</protein>
<feature type="transmembrane region" description="Helical" evidence="1">
    <location>
        <begin position="35"/>
        <end position="59"/>
    </location>
</feature>
<dbReference type="OrthoDB" id="4624at2"/>
<evidence type="ECO:0000313" key="2">
    <source>
        <dbReference type="EMBL" id="SHF13241.1"/>
    </source>
</evidence>
<keyword evidence="3" id="KW-1185">Reference proteome</keyword>
<keyword evidence="1" id="KW-0812">Transmembrane</keyword>
<dbReference type="RefSeq" id="WP_072897657.1">
    <property type="nucleotide sequence ID" value="NZ_FQVM01000037.1"/>
</dbReference>
<evidence type="ECO:0000256" key="1">
    <source>
        <dbReference type="SAM" id="Phobius"/>
    </source>
</evidence>
<feature type="transmembrane region" description="Helical" evidence="1">
    <location>
        <begin position="141"/>
        <end position="159"/>
    </location>
</feature>
<proteinExistence type="predicted"/>
<gene>
    <name evidence="2" type="ORF">SAMN05443638_13716</name>
</gene>
<dbReference type="Pfam" id="PF12822">
    <property type="entry name" value="ECF_trnsprt"/>
    <property type="match status" value="1"/>
</dbReference>
<reference evidence="2 3" key="1">
    <citation type="submission" date="2016-11" db="EMBL/GenBank/DDBJ databases">
        <authorList>
            <person name="Jaros S."/>
            <person name="Januszkiewicz K."/>
            <person name="Wedrychowicz H."/>
        </authorList>
    </citation>
    <scope>NUCLEOTIDE SEQUENCE [LARGE SCALE GENOMIC DNA]</scope>
    <source>
        <strain evidence="2 3">DSM 2631</strain>
    </source>
</reference>
<keyword evidence="1" id="KW-1133">Transmembrane helix</keyword>
<dbReference type="Gene3D" id="1.10.1760.20">
    <property type="match status" value="1"/>
</dbReference>
<dbReference type="NCBIfam" id="TIGR04518">
    <property type="entry name" value="ECF_S_folT_fam"/>
    <property type="match status" value="1"/>
</dbReference>
<accession>A0A1M4Z5C6</accession>
<dbReference type="GO" id="GO:0022857">
    <property type="term" value="F:transmembrane transporter activity"/>
    <property type="evidence" value="ECO:0007669"/>
    <property type="project" value="InterPro"/>
</dbReference>
<dbReference type="InterPro" id="IPR030949">
    <property type="entry name" value="ECF_S_folate_fam"/>
</dbReference>
<dbReference type="EMBL" id="FQVM01000037">
    <property type="protein sequence ID" value="SHF13241.1"/>
    <property type="molecule type" value="Genomic_DNA"/>
</dbReference>
<feature type="transmembrane region" description="Helical" evidence="1">
    <location>
        <begin position="98"/>
        <end position="120"/>
    </location>
</feature>
<name>A0A1M4Z5C6_9CLOT</name>
<dbReference type="InterPro" id="IPR024529">
    <property type="entry name" value="ECF_trnsprt_substrate-spec"/>
</dbReference>
<dbReference type="AlphaFoldDB" id="A0A1M4Z5C6"/>